<sequence>MPGLNLNPASILVVQHHTPESFLSVAYPTLLRHERSSNIVLAPALKKVSAEAALTGCQFVTHPEVSPDLSPGDGPNESLWLTLWSTSPGNTCDLEMVLACHRAGQNDLPVFLWSPQSRLLLSPQWLNPRVSTLAERLVSCVSPTRVFSVFGAALLVKAFCNSWTTLTGFQTEPEPFYSAYFTYCTKETLTDDDGLSVGHCLRRAVLSDIDDVARLCKEFADDSIYFPLSIERARVEADELISKGQIWLYEVSGAVAAICAVTRTSMNVSAITKVYTCQNWRRRGFAEHLVRHVTRKLFECGKEGVVLYVGHENSARRVYHRVGFVGLLDQDKPEGVEDALELGFIGTNRGHW</sequence>
<reference evidence="2 3" key="1">
    <citation type="submission" date="2014-04" db="EMBL/GenBank/DDBJ databases">
        <authorList>
            <consortium name="DOE Joint Genome Institute"/>
            <person name="Kuo A."/>
            <person name="Kohler A."/>
            <person name="Jargeat P."/>
            <person name="Nagy L.G."/>
            <person name="Floudas D."/>
            <person name="Copeland A."/>
            <person name="Barry K.W."/>
            <person name="Cichocki N."/>
            <person name="Veneault-Fourrey C."/>
            <person name="LaButti K."/>
            <person name="Lindquist E.A."/>
            <person name="Lipzen A."/>
            <person name="Lundell T."/>
            <person name="Morin E."/>
            <person name="Murat C."/>
            <person name="Sun H."/>
            <person name="Tunlid A."/>
            <person name="Henrissat B."/>
            <person name="Grigoriev I.V."/>
            <person name="Hibbett D.S."/>
            <person name="Martin F."/>
            <person name="Nordberg H.P."/>
            <person name="Cantor M.N."/>
            <person name="Hua S.X."/>
        </authorList>
    </citation>
    <scope>NUCLEOTIDE SEQUENCE [LARGE SCALE GENOMIC DNA]</scope>
    <source>
        <strain evidence="2 3">Ve08.2h10</strain>
    </source>
</reference>
<feature type="domain" description="N-acetyltransferase" evidence="1">
    <location>
        <begin position="199"/>
        <end position="343"/>
    </location>
</feature>
<organism evidence="2 3">
    <name type="scientific">Paxillus rubicundulus Ve08.2h10</name>
    <dbReference type="NCBI Taxonomy" id="930991"/>
    <lineage>
        <taxon>Eukaryota</taxon>
        <taxon>Fungi</taxon>
        <taxon>Dikarya</taxon>
        <taxon>Basidiomycota</taxon>
        <taxon>Agaricomycotina</taxon>
        <taxon>Agaricomycetes</taxon>
        <taxon>Agaricomycetidae</taxon>
        <taxon>Boletales</taxon>
        <taxon>Paxilineae</taxon>
        <taxon>Paxillaceae</taxon>
        <taxon>Paxillus</taxon>
    </lineage>
</organism>
<dbReference type="InterPro" id="IPR016181">
    <property type="entry name" value="Acyl_CoA_acyltransferase"/>
</dbReference>
<protein>
    <recommendedName>
        <fullName evidence="1">N-acetyltransferase domain-containing protein</fullName>
    </recommendedName>
</protein>
<dbReference type="InterPro" id="IPR000182">
    <property type="entry name" value="GNAT_dom"/>
</dbReference>
<dbReference type="HOGENOM" id="CLU_059210_0_0_1"/>
<dbReference type="Proteomes" id="UP000054538">
    <property type="component" value="Unassembled WGS sequence"/>
</dbReference>
<proteinExistence type="predicted"/>
<dbReference type="InParanoid" id="A0A0D0DM61"/>
<dbReference type="SUPFAM" id="SSF55729">
    <property type="entry name" value="Acyl-CoA N-acyltransferases (Nat)"/>
    <property type="match status" value="1"/>
</dbReference>
<dbReference type="OrthoDB" id="5372118at2759"/>
<evidence type="ECO:0000313" key="3">
    <source>
        <dbReference type="Proteomes" id="UP000054538"/>
    </source>
</evidence>
<dbReference type="PROSITE" id="PS51186">
    <property type="entry name" value="GNAT"/>
    <property type="match status" value="1"/>
</dbReference>
<dbReference type="Pfam" id="PF08445">
    <property type="entry name" value="FR47"/>
    <property type="match status" value="1"/>
</dbReference>
<keyword evidence="3" id="KW-1185">Reference proteome</keyword>
<dbReference type="AlphaFoldDB" id="A0A0D0DM61"/>
<reference evidence="3" key="2">
    <citation type="submission" date="2015-01" db="EMBL/GenBank/DDBJ databases">
        <title>Evolutionary Origins and Diversification of the Mycorrhizal Mutualists.</title>
        <authorList>
            <consortium name="DOE Joint Genome Institute"/>
            <consortium name="Mycorrhizal Genomics Consortium"/>
            <person name="Kohler A."/>
            <person name="Kuo A."/>
            <person name="Nagy L.G."/>
            <person name="Floudas D."/>
            <person name="Copeland A."/>
            <person name="Barry K.W."/>
            <person name="Cichocki N."/>
            <person name="Veneault-Fourrey C."/>
            <person name="LaButti K."/>
            <person name="Lindquist E.A."/>
            <person name="Lipzen A."/>
            <person name="Lundell T."/>
            <person name="Morin E."/>
            <person name="Murat C."/>
            <person name="Riley R."/>
            <person name="Ohm R."/>
            <person name="Sun H."/>
            <person name="Tunlid A."/>
            <person name="Henrissat B."/>
            <person name="Grigoriev I.V."/>
            <person name="Hibbett D.S."/>
            <person name="Martin F."/>
        </authorList>
    </citation>
    <scope>NUCLEOTIDE SEQUENCE [LARGE SCALE GENOMIC DNA]</scope>
    <source>
        <strain evidence="3">Ve08.2h10</strain>
    </source>
</reference>
<dbReference type="EMBL" id="KN825548">
    <property type="protein sequence ID" value="KIK87036.1"/>
    <property type="molecule type" value="Genomic_DNA"/>
</dbReference>
<dbReference type="CDD" id="cd04301">
    <property type="entry name" value="NAT_SF"/>
    <property type="match status" value="1"/>
</dbReference>
<evidence type="ECO:0000259" key="1">
    <source>
        <dbReference type="PROSITE" id="PS51186"/>
    </source>
</evidence>
<evidence type="ECO:0000313" key="2">
    <source>
        <dbReference type="EMBL" id="KIK87036.1"/>
    </source>
</evidence>
<dbReference type="GO" id="GO:0016747">
    <property type="term" value="F:acyltransferase activity, transferring groups other than amino-acyl groups"/>
    <property type="evidence" value="ECO:0007669"/>
    <property type="project" value="InterPro"/>
</dbReference>
<dbReference type="InterPro" id="IPR013653">
    <property type="entry name" value="GCN5-like_dom"/>
</dbReference>
<gene>
    <name evidence="2" type="ORF">PAXRUDRAFT_152447</name>
</gene>
<dbReference type="Gene3D" id="3.40.630.30">
    <property type="match status" value="1"/>
</dbReference>
<name>A0A0D0DM61_9AGAM</name>
<accession>A0A0D0DM61</accession>